<dbReference type="Proteomes" id="UP000610846">
    <property type="component" value="Unassembled WGS sequence"/>
</dbReference>
<feature type="compositionally biased region" description="Polar residues" evidence="1">
    <location>
        <begin position="31"/>
        <end position="42"/>
    </location>
</feature>
<evidence type="ECO:0008006" key="5">
    <source>
        <dbReference type="Google" id="ProtNLM"/>
    </source>
</evidence>
<evidence type="ECO:0000256" key="2">
    <source>
        <dbReference type="SAM" id="SignalP"/>
    </source>
</evidence>
<keyword evidence="2" id="KW-0732">Signal</keyword>
<dbReference type="RefSeq" id="WP_191829183.1">
    <property type="nucleotide sequence ID" value="NZ_JACYHB010000008.1"/>
</dbReference>
<gene>
    <name evidence="3" type="ORF">IF651_11100</name>
</gene>
<evidence type="ECO:0000256" key="1">
    <source>
        <dbReference type="SAM" id="MobiDB-lite"/>
    </source>
</evidence>
<accession>A0A927J0H0</accession>
<protein>
    <recommendedName>
        <fullName evidence="5">Lipoprotein</fullName>
    </recommendedName>
</protein>
<organism evidence="3 4">
    <name type="scientific">Cellulosimicrobium arenosum</name>
    <dbReference type="NCBI Taxonomy" id="2708133"/>
    <lineage>
        <taxon>Bacteria</taxon>
        <taxon>Bacillati</taxon>
        <taxon>Actinomycetota</taxon>
        <taxon>Actinomycetes</taxon>
        <taxon>Micrococcales</taxon>
        <taxon>Promicromonosporaceae</taxon>
        <taxon>Cellulosimicrobium</taxon>
    </lineage>
</organism>
<feature type="region of interest" description="Disordered" evidence="1">
    <location>
        <begin position="24"/>
        <end position="51"/>
    </location>
</feature>
<name>A0A927J0H0_9MICO</name>
<reference evidence="3" key="1">
    <citation type="journal article" date="2018" name="Curr. Microbiol.">
        <title>Cellulosimicrobium arenosum sp. nov., Isolated from Marine Sediment Sand.</title>
        <authorList>
            <person name="Oh M."/>
            <person name="Kim J.H."/>
            <person name="Yoon J.H."/>
            <person name="Schumann P."/>
            <person name="Kim W."/>
        </authorList>
    </citation>
    <scope>NUCLEOTIDE SEQUENCE</scope>
    <source>
        <strain evidence="3">KCTC 49039</strain>
    </source>
</reference>
<evidence type="ECO:0000313" key="4">
    <source>
        <dbReference type="Proteomes" id="UP000610846"/>
    </source>
</evidence>
<keyword evidence="4" id="KW-1185">Reference proteome</keyword>
<evidence type="ECO:0000313" key="3">
    <source>
        <dbReference type="EMBL" id="MBD8079603.1"/>
    </source>
</evidence>
<dbReference type="PROSITE" id="PS51257">
    <property type="entry name" value="PROKAR_LIPOPROTEIN"/>
    <property type="match status" value="1"/>
</dbReference>
<comment type="caution">
    <text evidence="3">The sequence shown here is derived from an EMBL/GenBank/DDBJ whole genome shotgun (WGS) entry which is preliminary data.</text>
</comment>
<dbReference type="AlphaFoldDB" id="A0A927J0H0"/>
<feature type="signal peptide" evidence="2">
    <location>
        <begin position="1"/>
        <end position="24"/>
    </location>
</feature>
<proteinExistence type="predicted"/>
<feature type="chain" id="PRO_5039073586" description="Lipoprotein" evidence="2">
    <location>
        <begin position="25"/>
        <end position="156"/>
    </location>
</feature>
<dbReference type="EMBL" id="JACYHB010000008">
    <property type="protein sequence ID" value="MBD8079603.1"/>
    <property type="molecule type" value="Genomic_DNA"/>
</dbReference>
<sequence length="156" mass="16337">MRQSLLTATAVLASALLLSSCASTTDPSAEASDTSQSQTESPAATDAPEPTVVTVEQTCAGFYDGGKNSLAKRVSSTFALTSETVTDESGVELATTRDKIASVQRFAEPELQENLNGIKAPFQAALEGVDVVTTEFQPSLDAFRAQCVDAGYEFTS</sequence>
<reference evidence="3" key="2">
    <citation type="submission" date="2020-09" db="EMBL/GenBank/DDBJ databases">
        <authorList>
            <person name="Yu Y."/>
        </authorList>
    </citation>
    <scope>NUCLEOTIDE SEQUENCE</scope>
    <source>
        <strain evidence="3">KCTC 49039</strain>
    </source>
</reference>